<organism evidence="2 3">
    <name type="scientific">Kingdonia uniflora</name>
    <dbReference type="NCBI Taxonomy" id="39325"/>
    <lineage>
        <taxon>Eukaryota</taxon>
        <taxon>Viridiplantae</taxon>
        <taxon>Streptophyta</taxon>
        <taxon>Embryophyta</taxon>
        <taxon>Tracheophyta</taxon>
        <taxon>Spermatophyta</taxon>
        <taxon>Magnoliopsida</taxon>
        <taxon>Ranunculales</taxon>
        <taxon>Circaeasteraceae</taxon>
        <taxon>Kingdonia</taxon>
    </lineage>
</organism>
<keyword evidence="3" id="KW-1185">Reference proteome</keyword>
<reference evidence="2 3" key="1">
    <citation type="journal article" date="2020" name="IScience">
        <title>Genome Sequencing of the Endangered Kingdonia uniflora (Circaeasteraceae, Ranunculales) Reveals Potential Mechanisms of Evolutionary Specialization.</title>
        <authorList>
            <person name="Sun Y."/>
            <person name="Deng T."/>
            <person name="Zhang A."/>
            <person name="Moore M.J."/>
            <person name="Landis J.B."/>
            <person name="Lin N."/>
            <person name="Zhang H."/>
            <person name="Zhang X."/>
            <person name="Huang J."/>
            <person name="Zhang X."/>
            <person name="Sun H."/>
            <person name="Wang H."/>
        </authorList>
    </citation>
    <scope>NUCLEOTIDE SEQUENCE [LARGE SCALE GENOMIC DNA]</scope>
    <source>
        <strain evidence="2">TB1705</strain>
        <tissue evidence="2">Leaf</tissue>
    </source>
</reference>
<dbReference type="AlphaFoldDB" id="A0A7J7MLF4"/>
<comment type="caution">
    <text evidence="2">The sequence shown here is derived from an EMBL/GenBank/DDBJ whole genome shotgun (WGS) entry which is preliminary data.</text>
</comment>
<evidence type="ECO:0000313" key="3">
    <source>
        <dbReference type="Proteomes" id="UP000541444"/>
    </source>
</evidence>
<proteinExistence type="predicted"/>
<evidence type="ECO:0000256" key="1">
    <source>
        <dbReference type="SAM" id="Coils"/>
    </source>
</evidence>
<keyword evidence="1" id="KW-0175">Coiled coil</keyword>
<dbReference type="EMBL" id="JACGCM010001406">
    <property type="protein sequence ID" value="KAF6155716.1"/>
    <property type="molecule type" value="Genomic_DNA"/>
</dbReference>
<protein>
    <submittedName>
        <fullName evidence="2">Uncharacterized protein</fullName>
    </submittedName>
</protein>
<name>A0A7J7MLF4_9MAGN</name>
<feature type="coiled-coil region" evidence="1">
    <location>
        <begin position="113"/>
        <end position="140"/>
    </location>
</feature>
<evidence type="ECO:0000313" key="2">
    <source>
        <dbReference type="EMBL" id="KAF6155716.1"/>
    </source>
</evidence>
<gene>
    <name evidence="2" type="ORF">GIB67_007153</name>
</gene>
<accession>A0A7J7MLF4</accession>
<sequence>MTCVGTNKKRGADGDRRPILPRDIDIDFEDVLEVTTSSKLALKFPKIKAVKGYSASGTTANGEVDKTTKKMRDRVRLVAHKGTEELSASMQLELSKMVARFLKGIYLGIEGRKTDLESGKAELEKKVARLKSDLALEGERLVTVKAAQEVLISELTEEAQNNVDDIALECDRLGPISSRWGTHKLTLKPYGWYLCRRGRGGRGFPC</sequence>
<dbReference type="Proteomes" id="UP000541444">
    <property type="component" value="Unassembled WGS sequence"/>
</dbReference>